<reference evidence="2" key="1">
    <citation type="journal article" date="2019" name="Int. J. Syst. Evol. Microbiol.">
        <title>The Global Catalogue of Microorganisms (GCM) 10K type strain sequencing project: providing services to taxonomists for standard genome sequencing and annotation.</title>
        <authorList>
            <consortium name="The Broad Institute Genomics Platform"/>
            <consortium name="The Broad Institute Genome Sequencing Center for Infectious Disease"/>
            <person name="Wu L."/>
            <person name="Ma J."/>
        </authorList>
    </citation>
    <scope>NUCLEOTIDE SEQUENCE [LARGE SCALE GENOMIC DNA]</scope>
    <source>
        <strain evidence="2">JCM 16374</strain>
    </source>
</reference>
<dbReference type="Proteomes" id="UP001500994">
    <property type="component" value="Unassembled WGS sequence"/>
</dbReference>
<protein>
    <recommendedName>
        <fullName evidence="3">Transposase</fullName>
    </recommendedName>
</protein>
<sequence length="108" mass="11478">MGSSSFSSFGTLIHGSPCRVVTFTPPDEPSAGLGREPAEAVRHPLLQIRDELRRVQRLAHIMVRCLVRLKGLDYPLCASSSVASVCWVAAHDARSARLSAVGVPAGAV</sequence>
<organism evidence="1 2">
    <name type="scientific">Streptomyces lunalinharesii</name>
    <dbReference type="NCBI Taxonomy" id="333384"/>
    <lineage>
        <taxon>Bacteria</taxon>
        <taxon>Bacillati</taxon>
        <taxon>Actinomycetota</taxon>
        <taxon>Actinomycetes</taxon>
        <taxon>Kitasatosporales</taxon>
        <taxon>Streptomycetaceae</taxon>
        <taxon>Streptomyces</taxon>
    </lineage>
</organism>
<evidence type="ECO:0008006" key="3">
    <source>
        <dbReference type="Google" id="ProtNLM"/>
    </source>
</evidence>
<evidence type="ECO:0000313" key="2">
    <source>
        <dbReference type="Proteomes" id="UP001500994"/>
    </source>
</evidence>
<comment type="caution">
    <text evidence="1">The sequence shown here is derived from an EMBL/GenBank/DDBJ whole genome shotgun (WGS) entry which is preliminary data.</text>
</comment>
<keyword evidence="2" id="KW-1185">Reference proteome</keyword>
<dbReference type="EMBL" id="BAAARK010000006">
    <property type="protein sequence ID" value="GAA2656688.1"/>
    <property type="molecule type" value="Genomic_DNA"/>
</dbReference>
<gene>
    <name evidence="1" type="ORF">GCM10009864_23390</name>
</gene>
<proteinExistence type="predicted"/>
<evidence type="ECO:0000313" key="1">
    <source>
        <dbReference type="EMBL" id="GAA2656688.1"/>
    </source>
</evidence>
<name>A0ABP6E268_9ACTN</name>
<accession>A0ABP6E268</accession>